<gene>
    <name evidence="3" type="ORF">G3567_08725</name>
</gene>
<dbReference type="SUPFAM" id="SSF52317">
    <property type="entry name" value="Class I glutamine amidotransferase-like"/>
    <property type="match status" value="1"/>
</dbReference>
<reference evidence="3 4" key="1">
    <citation type="submission" date="2020-02" db="EMBL/GenBank/DDBJ databases">
        <title>Flavobacteriaceae Psychroflexus bacterium YR1-1, complete genome.</title>
        <authorList>
            <person name="Li Y."/>
            <person name="Wu S."/>
        </authorList>
    </citation>
    <scope>NUCLEOTIDE SEQUENCE [LARGE SCALE GENOMIC DNA]</scope>
    <source>
        <strain evidence="3 4">YR1-1</strain>
    </source>
</reference>
<evidence type="ECO:0000313" key="3">
    <source>
        <dbReference type="EMBL" id="NEV94224.1"/>
    </source>
</evidence>
<dbReference type="PANTHER" id="PTHR37464:SF1">
    <property type="entry name" value="BLL2463 PROTEIN"/>
    <property type="match status" value="1"/>
</dbReference>
<evidence type="ECO:0000313" key="4">
    <source>
        <dbReference type="Proteomes" id="UP000478505"/>
    </source>
</evidence>
<comment type="caution">
    <text evidence="3">The sequence shown here is derived from an EMBL/GenBank/DDBJ whole genome shotgun (WGS) entry which is preliminary data.</text>
</comment>
<evidence type="ECO:0000259" key="2">
    <source>
        <dbReference type="Pfam" id="PF07584"/>
    </source>
</evidence>
<feature type="transmembrane region" description="Helical" evidence="1">
    <location>
        <begin position="617"/>
        <end position="639"/>
    </location>
</feature>
<dbReference type="NCBIfam" id="TIGR02226">
    <property type="entry name" value="two_anch"/>
    <property type="match status" value="1"/>
</dbReference>
<dbReference type="Pfam" id="PF07584">
    <property type="entry name" value="BatA"/>
    <property type="match status" value="1"/>
</dbReference>
<name>A0A6B3R9I1_9FLAO</name>
<organism evidence="3 4">
    <name type="scientific">Psychroflexus aurantiacus</name>
    <dbReference type="NCBI Taxonomy" id="2709310"/>
    <lineage>
        <taxon>Bacteria</taxon>
        <taxon>Pseudomonadati</taxon>
        <taxon>Bacteroidota</taxon>
        <taxon>Flavobacteriia</taxon>
        <taxon>Flavobacteriales</taxon>
        <taxon>Flavobacteriaceae</taxon>
        <taxon>Psychroflexus</taxon>
    </lineage>
</organism>
<dbReference type="AlphaFoldDB" id="A0A6B3R9I1"/>
<feature type="transmembrane region" description="Helical" evidence="1">
    <location>
        <begin position="56"/>
        <end position="74"/>
    </location>
</feature>
<proteinExistence type="predicted"/>
<dbReference type="PANTHER" id="PTHR37464">
    <property type="entry name" value="BLL2463 PROTEIN"/>
    <property type="match status" value="1"/>
</dbReference>
<dbReference type="Proteomes" id="UP000478505">
    <property type="component" value="Unassembled WGS sequence"/>
</dbReference>
<dbReference type="InterPro" id="IPR011933">
    <property type="entry name" value="Double_TM_dom"/>
</dbReference>
<evidence type="ECO:0000256" key="1">
    <source>
        <dbReference type="SAM" id="Phobius"/>
    </source>
</evidence>
<feature type="domain" description="Aerotolerance regulator N-terminal" evidence="2">
    <location>
        <begin position="1"/>
        <end position="76"/>
    </location>
</feature>
<feature type="transmembrane region" description="Helical" evidence="1">
    <location>
        <begin position="6"/>
        <end position="24"/>
    </location>
</feature>
<keyword evidence="1" id="KW-0812">Transmembrane</keyword>
<accession>A0A6B3R9I1</accession>
<keyword evidence="4" id="KW-1185">Reference proteome</keyword>
<keyword evidence="1" id="KW-0472">Membrane</keyword>
<dbReference type="InterPro" id="IPR024163">
    <property type="entry name" value="Aerotolerance_reg_N"/>
</dbReference>
<dbReference type="InterPro" id="IPR029062">
    <property type="entry name" value="Class_I_gatase-like"/>
</dbReference>
<sequence>MIFEKPDVLYFLFLLIIPILVHLFRLRKYKTTKFSNVALLKRIKLQARKSAKLKKWLILTTRLLGLVFLVLAFAKPVIPTTEKALEDHEIVIYLDNSYSMELPGKNSSLLEESKQSLWNQLGEDQRFSLFTNDQTWNHVTKSDIKADFFSIDFTPVHLSFENLLLQAGSLFQKQKSYKNLFIISDALNFKEEVNLKPSGDFSLNFIRQQASSLENFTIASARLKASNTRKILQAEIKSQAETEKDVTVSLFDEGKLIAKTKASFGKSASALVNFDLSNREFKTGKLEIETDGLSYDNNLFFSLTGEKKIKVLALNTGSKIGNSFLASIYQTDLFDFDAYSIANFDYSKLSEANLVILDEITEVNPILGSQLRAFLDAGGSLVMIPDESNISGTYKDLVDLPSIYQNSVTAKREITRINYEHPVFENVFSEKIKNFDYPSTSKVFTINTAFTPILEFSNGQSFLAERNRVYSFASPLNAEISNFTNSPLIVPLFYNMAMQSSPSAQLYSILGEKNLIRIKADLGKDEVLKLKNENQQVIPQQTRLGNSIQIDTRYQPETPGHYQLVQGDSVLLHLSFNQDRSESQLTPLTTSNLEANSFSSIQEAFNSFTEDRKILELWVWMLIFAMGFFVMELLILRFLN</sequence>
<dbReference type="EMBL" id="JAAIKD010000004">
    <property type="protein sequence ID" value="NEV94224.1"/>
    <property type="molecule type" value="Genomic_DNA"/>
</dbReference>
<dbReference type="RefSeq" id="WP_164004946.1">
    <property type="nucleotide sequence ID" value="NZ_JAAIKD010000004.1"/>
</dbReference>
<protein>
    <submittedName>
        <fullName evidence="3">Aerotolerance regulator BatA</fullName>
    </submittedName>
</protein>
<keyword evidence="1" id="KW-1133">Transmembrane helix</keyword>